<dbReference type="SUPFAM" id="SSF56801">
    <property type="entry name" value="Acetyl-CoA synthetase-like"/>
    <property type="match status" value="1"/>
</dbReference>
<evidence type="ECO:0000313" key="4">
    <source>
        <dbReference type="EMBL" id="MDC8771335.1"/>
    </source>
</evidence>
<organism evidence="4 5">
    <name type="scientific">Roseateles albus</name>
    <dbReference type="NCBI Taxonomy" id="2987525"/>
    <lineage>
        <taxon>Bacteria</taxon>
        <taxon>Pseudomonadati</taxon>
        <taxon>Pseudomonadota</taxon>
        <taxon>Betaproteobacteria</taxon>
        <taxon>Burkholderiales</taxon>
        <taxon>Sphaerotilaceae</taxon>
        <taxon>Roseateles</taxon>
    </lineage>
</organism>
<dbReference type="PANTHER" id="PTHR45527:SF1">
    <property type="entry name" value="FATTY ACID SYNTHASE"/>
    <property type="match status" value="1"/>
</dbReference>
<name>A0ABT5KBM4_9BURK</name>
<dbReference type="InterPro" id="IPR020802">
    <property type="entry name" value="TesA-like"/>
</dbReference>
<dbReference type="RefSeq" id="WP_273599638.1">
    <property type="nucleotide sequence ID" value="NZ_JAQQXT010000003.1"/>
</dbReference>
<dbReference type="InterPro" id="IPR000873">
    <property type="entry name" value="AMP-dep_synth/lig_dom"/>
</dbReference>
<reference evidence="4 5" key="1">
    <citation type="submission" date="2022-10" db="EMBL/GenBank/DDBJ databases">
        <title>Paucibacter sp. hw1 Genome sequencing.</title>
        <authorList>
            <person name="Park S."/>
        </authorList>
    </citation>
    <scope>NUCLEOTIDE SEQUENCE [LARGE SCALE GENOMIC DNA]</scope>
    <source>
        <strain evidence="5">hw1</strain>
    </source>
</reference>
<sequence length="1314" mass="142749">MKLDLSLSQREVWLDQRAWPGSTHLHIGGAGFLVGPLDVARLQQALLLLVARHDALRLAPHADGTQCLLSHFEPQLDLIRLDASDDPRESMRAWWQQSMRQHFELDGQPPWRFTLLRANDLLHGLTIQFHHLVMDGWGTTQVMRAWSEIYAELDSDSAHTTLPAPSYQDFIAESVAYKSSVQFERDAIYWQQQLGEHLAGKQKSLLDGALIAPRQSQGQGQLRRQALPEADVFKLPLPRPAYDRLAASAEASGSSVFACFLAAVALYYARLLGRSSLLIGVPSLNRSGRRYRATPGMFVGVLAVRVQIEAGASAADLLRHVSQQIQGALRHPRYPLSELSHSLPLMRAGRDSLLDLVLSFERQDYALSFGAAQLVDSRQLFAGVARYPLALTVCEFDSQADPEMIVEASQDCFGPGEPQLLARRLWHLTQALAEALALHPNRSLEALDIVPSEERWALLEGLHKDLAQLDAPQAYIDLFEHQAALWPQRCALVWDGGSLSYGELAQRVEMLARRLRDLGAARNKVVALAIERGPEMVTALLAISRASAAFLPLDPQAPTVRLAEILADSGAVALLLDASATPNLAALHSRCLPVRVASDSAVAPSQAQGSWAKASPDDLAYVLFTSGSSGRPKGVMVEHGALSRRLAWLSRAWAIDANDRSAQGTQLVFDPALIELLLPLTQGASIALPPPGKLHPQRLADFMLRHGTTFSALVPSSLPGLLAGWHGKPGLKLRVACCGGEVLAPELAARFVRETGAQLFNVYGPTEATIFATAWDCTLDTAEGQAPESGADLPLGRPIDDSRIYVLGPRQELLPFGAIGEIYIGGGALARGYLGRPDLDQQAFMADPFAAGQRIYRSGDRGWLDVLGRLHFSGRIDRQIKLRGYRIEPGDVEAACCALPGIEQAVVQKIELGGQAQLHAWLVGRPCDTLELQAGLRMKLPDYMRPSGFTWLEAMPLTGTGKLDCAALPLPLSEQCRSKSLRAPATAMEHRLLALWQQALSPRDGSMASIRSIGMDDDFFELGGDSLAALSILGAMEDQLGRPLPLQLISEHPSIASLARALNLPIARPGVLRALSDSSADTSAPAPALFLAASGHGDVLRLQNLAQSLQGEAQLFMLQAPLSPAPATMEEFATLYADCIEAQAQTGDQAVWLAGFSVGGVTALATALELQKRGRKPLGLMLLDTIHPDAVFGGATSWRALGWLVRKLHMQDLSMNGRRLSAMFSDPGLISQVLALRGHRCHAFDGPVLLVKSTGLASWNRFLFQGWHRLMPQGIQTRLVSGLHGSMFEAQHVNELAETMRQFLLQAQGENEAA</sequence>
<dbReference type="InterPro" id="IPR045851">
    <property type="entry name" value="AMP-bd_C_sf"/>
</dbReference>
<gene>
    <name evidence="4" type="ORF">PRZ03_07105</name>
</gene>
<dbReference type="InterPro" id="IPR020845">
    <property type="entry name" value="AMP-binding_CS"/>
</dbReference>
<dbReference type="Pfam" id="PF00550">
    <property type="entry name" value="PP-binding"/>
    <property type="match status" value="1"/>
</dbReference>
<dbReference type="InterPro" id="IPR020806">
    <property type="entry name" value="PKS_PP-bd"/>
</dbReference>
<dbReference type="Gene3D" id="3.30.559.30">
    <property type="entry name" value="Nonribosomal peptide synthetase, condensation domain"/>
    <property type="match status" value="1"/>
</dbReference>
<keyword evidence="2" id="KW-0597">Phosphoprotein</keyword>
<accession>A0ABT5KBM4</accession>
<dbReference type="Gene3D" id="3.40.50.1820">
    <property type="entry name" value="alpha/beta hydrolase"/>
    <property type="match status" value="1"/>
</dbReference>
<feature type="domain" description="Carrier" evidence="3">
    <location>
        <begin position="983"/>
        <end position="1066"/>
    </location>
</feature>
<dbReference type="NCBIfam" id="TIGR01733">
    <property type="entry name" value="AA-adenyl-dom"/>
    <property type="match status" value="1"/>
</dbReference>
<dbReference type="CDD" id="cd05930">
    <property type="entry name" value="A_NRPS"/>
    <property type="match status" value="1"/>
</dbReference>
<dbReference type="Pfam" id="PF00501">
    <property type="entry name" value="AMP-binding"/>
    <property type="match status" value="1"/>
</dbReference>
<protein>
    <submittedName>
        <fullName evidence="4">Amino acid adenylation domain-containing protein</fullName>
    </submittedName>
</protein>
<dbReference type="InterPro" id="IPR042099">
    <property type="entry name" value="ANL_N_sf"/>
</dbReference>
<dbReference type="InterPro" id="IPR023213">
    <property type="entry name" value="CAT-like_dom_sf"/>
</dbReference>
<evidence type="ECO:0000256" key="2">
    <source>
        <dbReference type="ARBA" id="ARBA00022553"/>
    </source>
</evidence>
<keyword evidence="1" id="KW-0596">Phosphopantetheine</keyword>
<dbReference type="PROSITE" id="PS00455">
    <property type="entry name" value="AMP_BINDING"/>
    <property type="match status" value="1"/>
</dbReference>
<dbReference type="SMART" id="SM00823">
    <property type="entry name" value="PKS_PP"/>
    <property type="match status" value="1"/>
</dbReference>
<dbReference type="InterPro" id="IPR001242">
    <property type="entry name" value="Condensation_dom"/>
</dbReference>
<dbReference type="InterPro" id="IPR001031">
    <property type="entry name" value="Thioesterase"/>
</dbReference>
<evidence type="ECO:0000256" key="1">
    <source>
        <dbReference type="ARBA" id="ARBA00022450"/>
    </source>
</evidence>
<dbReference type="InterPro" id="IPR036736">
    <property type="entry name" value="ACP-like_sf"/>
</dbReference>
<dbReference type="Pfam" id="PF00668">
    <property type="entry name" value="Condensation"/>
    <property type="match status" value="1"/>
</dbReference>
<dbReference type="Gene3D" id="3.40.50.12780">
    <property type="entry name" value="N-terminal domain of ligase-like"/>
    <property type="match status" value="1"/>
</dbReference>
<dbReference type="Pfam" id="PF00975">
    <property type="entry name" value="Thioesterase"/>
    <property type="match status" value="1"/>
</dbReference>
<dbReference type="InterPro" id="IPR009081">
    <property type="entry name" value="PP-bd_ACP"/>
</dbReference>
<evidence type="ECO:0000259" key="3">
    <source>
        <dbReference type="PROSITE" id="PS50075"/>
    </source>
</evidence>
<dbReference type="SUPFAM" id="SSF52777">
    <property type="entry name" value="CoA-dependent acyltransferases"/>
    <property type="match status" value="2"/>
</dbReference>
<dbReference type="SUPFAM" id="SSF53474">
    <property type="entry name" value="alpha/beta-Hydrolases"/>
    <property type="match status" value="1"/>
</dbReference>
<dbReference type="PANTHER" id="PTHR45527">
    <property type="entry name" value="NONRIBOSOMAL PEPTIDE SYNTHETASE"/>
    <property type="match status" value="1"/>
</dbReference>
<dbReference type="Proteomes" id="UP001221189">
    <property type="component" value="Unassembled WGS sequence"/>
</dbReference>
<keyword evidence="5" id="KW-1185">Reference proteome</keyword>
<dbReference type="Gene3D" id="1.10.1200.10">
    <property type="entry name" value="ACP-like"/>
    <property type="match status" value="1"/>
</dbReference>
<proteinExistence type="predicted"/>
<comment type="caution">
    <text evidence="4">The sequence shown here is derived from an EMBL/GenBank/DDBJ whole genome shotgun (WGS) entry which is preliminary data.</text>
</comment>
<dbReference type="Gene3D" id="3.30.559.10">
    <property type="entry name" value="Chloramphenicol acetyltransferase-like domain"/>
    <property type="match status" value="1"/>
</dbReference>
<dbReference type="InterPro" id="IPR010071">
    <property type="entry name" value="AA_adenyl_dom"/>
</dbReference>
<dbReference type="SUPFAM" id="SSF47336">
    <property type="entry name" value="ACP-like"/>
    <property type="match status" value="1"/>
</dbReference>
<dbReference type="SMART" id="SM00824">
    <property type="entry name" value="PKS_TE"/>
    <property type="match status" value="1"/>
</dbReference>
<dbReference type="Gene3D" id="3.30.300.30">
    <property type="match status" value="1"/>
</dbReference>
<dbReference type="InterPro" id="IPR029058">
    <property type="entry name" value="AB_hydrolase_fold"/>
</dbReference>
<dbReference type="PROSITE" id="PS50075">
    <property type="entry name" value="CARRIER"/>
    <property type="match status" value="1"/>
</dbReference>
<dbReference type="EMBL" id="JAQQXT010000003">
    <property type="protein sequence ID" value="MDC8771335.1"/>
    <property type="molecule type" value="Genomic_DNA"/>
</dbReference>
<evidence type="ECO:0000313" key="5">
    <source>
        <dbReference type="Proteomes" id="UP001221189"/>
    </source>
</evidence>